<evidence type="ECO:0000313" key="2">
    <source>
        <dbReference type="Proteomes" id="UP000075349"/>
    </source>
</evidence>
<dbReference type="InterPro" id="IPR018673">
    <property type="entry name" value="DUF2141"/>
</dbReference>
<dbReference type="AlphaFoldDB" id="A0A151JIH1"/>
<organism evidence="1 2">
    <name type="scientific">Vibrio cidicii</name>
    <dbReference type="NCBI Taxonomy" id="1763883"/>
    <lineage>
        <taxon>Bacteria</taxon>
        <taxon>Pseudomonadati</taxon>
        <taxon>Pseudomonadota</taxon>
        <taxon>Gammaproteobacteria</taxon>
        <taxon>Vibrionales</taxon>
        <taxon>Vibrionaceae</taxon>
        <taxon>Vibrio</taxon>
    </lineage>
</organism>
<proteinExistence type="predicted"/>
<comment type="caution">
    <text evidence="1">The sequence shown here is derived from an EMBL/GenBank/DDBJ whole genome shotgun (WGS) entry which is preliminary data.</text>
</comment>
<dbReference type="PROSITE" id="PS51257">
    <property type="entry name" value="PROKAR_LIPOPROTEIN"/>
    <property type="match status" value="1"/>
</dbReference>
<name>A0A151JIH1_9VIBR</name>
<evidence type="ECO:0000313" key="1">
    <source>
        <dbReference type="EMBL" id="KYN25518.1"/>
    </source>
</evidence>
<gene>
    <name evidence="1" type="ORF">AUQ44_08390</name>
</gene>
<dbReference type="Pfam" id="PF09912">
    <property type="entry name" value="DUF2141"/>
    <property type="match status" value="1"/>
</dbReference>
<protein>
    <recommendedName>
        <fullName evidence="3">DUF2141 domain-containing protein</fullName>
    </recommendedName>
</protein>
<reference evidence="2" key="1">
    <citation type="submission" date="2015-12" db="EMBL/GenBank/DDBJ databases">
        <authorList>
            <person name="Tarr C.L."/>
            <person name="Gladney L.M."/>
        </authorList>
    </citation>
    <scope>NUCLEOTIDE SEQUENCE [LARGE SCALE GENOMIC DNA]</scope>
    <source>
        <strain evidence="2">2756-81</strain>
    </source>
</reference>
<dbReference type="EMBL" id="LOMK01000001">
    <property type="protein sequence ID" value="KYN25518.1"/>
    <property type="molecule type" value="Genomic_DNA"/>
</dbReference>
<sequence length="139" mass="15342">MFRQGALLLATTVLFACNESTPVSNATHTLTLEVATSQTKGDVYVELYQGETSIETRWLNPDALRQPVVFSDIKQGEYAIVVYQDLDGNHELTMSGPIPQEPIGYSNNPRLMGPPSFALVSFAVTKDSTQKITLLDYRS</sequence>
<dbReference type="Proteomes" id="UP000075349">
    <property type="component" value="Unassembled WGS sequence"/>
</dbReference>
<evidence type="ECO:0008006" key="3">
    <source>
        <dbReference type="Google" id="ProtNLM"/>
    </source>
</evidence>
<accession>A0A151JIH1</accession>